<accession>A0A915JFN2</accession>
<sequence>MSKFCYPDDPKQDPKLPDDFVERGPIILEILDLDIDPIFSKMLNDTRYELPEPETRPDHFGRPGPVPDILEILDPEPDQNPIFLKF</sequence>
<dbReference type="Proteomes" id="UP000887565">
    <property type="component" value="Unplaced"/>
</dbReference>
<protein>
    <submittedName>
        <fullName evidence="2">Reverse transcriptase domain-containing protein</fullName>
    </submittedName>
</protein>
<organism evidence="1 2">
    <name type="scientific">Romanomermis culicivorax</name>
    <name type="common">Nematode worm</name>
    <dbReference type="NCBI Taxonomy" id="13658"/>
    <lineage>
        <taxon>Eukaryota</taxon>
        <taxon>Metazoa</taxon>
        <taxon>Ecdysozoa</taxon>
        <taxon>Nematoda</taxon>
        <taxon>Enoplea</taxon>
        <taxon>Dorylaimia</taxon>
        <taxon>Mermithida</taxon>
        <taxon>Mermithoidea</taxon>
        <taxon>Mermithidae</taxon>
        <taxon>Romanomermis</taxon>
    </lineage>
</organism>
<keyword evidence="1" id="KW-1185">Reference proteome</keyword>
<reference evidence="2" key="1">
    <citation type="submission" date="2022-11" db="UniProtKB">
        <authorList>
            <consortium name="WormBaseParasite"/>
        </authorList>
    </citation>
    <scope>IDENTIFICATION</scope>
</reference>
<name>A0A915JFN2_ROMCU</name>
<dbReference type="AlphaFoldDB" id="A0A915JFN2"/>
<evidence type="ECO:0000313" key="1">
    <source>
        <dbReference type="Proteomes" id="UP000887565"/>
    </source>
</evidence>
<evidence type="ECO:0000313" key="2">
    <source>
        <dbReference type="WBParaSite" id="nRc.2.0.1.t24351-RA"/>
    </source>
</evidence>
<dbReference type="WBParaSite" id="nRc.2.0.1.t24351-RA">
    <property type="protein sequence ID" value="nRc.2.0.1.t24351-RA"/>
    <property type="gene ID" value="nRc.2.0.1.g24351"/>
</dbReference>
<proteinExistence type="predicted"/>